<evidence type="ECO:0000256" key="1">
    <source>
        <dbReference type="ARBA" id="ARBA00022491"/>
    </source>
</evidence>
<dbReference type="Pfam" id="PF01628">
    <property type="entry name" value="HrcA"/>
    <property type="match status" value="1"/>
</dbReference>
<evidence type="ECO:0000256" key="3">
    <source>
        <dbReference type="ARBA" id="ARBA00023016"/>
    </source>
</evidence>
<accession>A0A368L451</accession>
<dbReference type="Gene3D" id="1.10.10.10">
    <property type="entry name" value="Winged helix-like DNA-binding domain superfamily/Winged helix DNA-binding domain"/>
    <property type="match status" value="1"/>
</dbReference>
<dbReference type="SUPFAM" id="SSF55781">
    <property type="entry name" value="GAF domain-like"/>
    <property type="match status" value="1"/>
</dbReference>
<dbReference type="AlphaFoldDB" id="A0A368L451"/>
<proteinExistence type="inferred from homology"/>
<organism evidence="8 9">
    <name type="scientific">Parvibium lacunae</name>
    <dbReference type="NCBI Taxonomy" id="1888893"/>
    <lineage>
        <taxon>Bacteria</taxon>
        <taxon>Pseudomonadati</taxon>
        <taxon>Pseudomonadota</taxon>
        <taxon>Betaproteobacteria</taxon>
        <taxon>Burkholderiales</taxon>
        <taxon>Alcaligenaceae</taxon>
        <taxon>Parvibium</taxon>
    </lineage>
</organism>
<keyword evidence="9" id="KW-1185">Reference proteome</keyword>
<comment type="similarity">
    <text evidence="5">Belongs to the HrcA family.</text>
</comment>
<keyword evidence="4 5" id="KW-0804">Transcription</keyword>
<feature type="domain" description="Heat-inducible transcription repressor HrcA C-terminal" evidence="6">
    <location>
        <begin position="110"/>
        <end position="328"/>
    </location>
</feature>
<keyword evidence="3 5" id="KW-0346">Stress response</keyword>
<dbReference type="HAMAP" id="MF_00081">
    <property type="entry name" value="HrcA"/>
    <property type="match status" value="1"/>
</dbReference>
<dbReference type="PANTHER" id="PTHR34824:SF1">
    <property type="entry name" value="HEAT-INDUCIBLE TRANSCRIPTION REPRESSOR HRCA"/>
    <property type="match status" value="1"/>
</dbReference>
<reference evidence="8 9" key="1">
    <citation type="journal article" date="2018" name="Int. J. Syst. Evol. Microbiol.">
        <title>Parvibium lacunae gen. nov., sp. nov., a new member of the family Alcaligenaceae isolated from a freshwater pond.</title>
        <authorList>
            <person name="Chen W.M."/>
            <person name="Xie P.B."/>
            <person name="Hsu M.Y."/>
            <person name="Sheu S.Y."/>
        </authorList>
    </citation>
    <scope>NUCLEOTIDE SEQUENCE [LARGE SCALE GENOMIC DNA]</scope>
    <source>
        <strain evidence="8 9">KMB9</strain>
    </source>
</reference>
<dbReference type="PANTHER" id="PTHR34824">
    <property type="entry name" value="HEAT-INDUCIBLE TRANSCRIPTION REPRESSOR HRCA"/>
    <property type="match status" value="1"/>
</dbReference>
<dbReference type="Gene3D" id="3.30.390.60">
    <property type="entry name" value="Heat-inducible transcription repressor hrca homolog, domain 3"/>
    <property type="match status" value="1"/>
</dbReference>
<dbReference type="Pfam" id="PF03444">
    <property type="entry name" value="WHD_HrcA"/>
    <property type="match status" value="1"/>
</dbReference>
<keyword evidence="1 5" id="KW-0678">Repressor</keyword>
<protein>
    <recommendedName>
        <fullName evidence="5">Heat-inducible transcription repressor HrcA</fullName>
    </recommendedName>
</protein>
<dbReference type="InterPro" id="IPR036390">
    <property type="entry name" value="WH_DNA-bd_sf"/>
</dbReference>
<dbReference type="EMBL" id="QPGB01000002">
    <property type="protein sequence ID" value="RCS58349.1"/>
    <property type="molecule type" value="Genomic_DNA"/>
</dbReference>
<sequence length="367" mass="39732">MLDPRARILLNTLIERYIADGQPVGSRSLSKLSGLDLSPATIRNVMADLEEMGLIASPHTSAGRVPTARGYRLFVDALLTVDPRQSPQAEAILARLGQDLPALQPDTPHNVMAQAAGLLSSLSQFAGVVVATRQSPVFKHIEFLPIADKRILLIIVTPEGDVQNRLLLTEQPYSPAQLVEAANYLNQHFAGLPFEAIRDRLQGELMSLRQDMMQLMQAAVVVGSETLHRHQETVLIAGERNLLNVGELTANVESLRRLFDLFEQKAKLLQLLESGSNAQGVQIFIGGESDVVPVEQLSVITAPYEVDGQIVGTLGVIGPTRMAYERVIPIVDITAKLLTHALSDYADYSSLAGYPGAGHKSSPGQVG</sequence>
<dbReference type="NCBIfam" id="TIGR00331">
    <property type="entry name" value="hrcA"/>
    <property type="match status" value="1"/>
</dbReference>
<dbReference type="GO" id="GO:0003677">
    <property type="term" value="F:DNA binding"/>
    <property type="evidence" value="ECO:0007669"/>
    <property type="project" value="InterPro"/>
</dbReference>
<comment type="caution">
    <text evidence="8">The sequence shown here is derived from an EMBL/GenBank/DDBJ whole genome shotgun (WGS) entry which is preliminary data.</text>
</comment>
<dbReference type="PIRSF" id="PIRSF005485">
    <property type="entry name" value="HrcA"/>
    <property type="match status" value="1"/>
</dbReference>
<evidence type="ECO:0000313" key="8">
    <source>
        <dbReference type="EMBL" id="RCS58349.1"/>
    </source>
</evidence>
<dbReference type="InterPro" id="IPR023120">
    <property type="entry name" value="WHTH_transcript_rep_HrcA_IDD"/>
</dbReference>
<evidence type="ECO:0000256" key="5">
    <source>
        <dbReference type="HAMAP-Rule" id="MF_00081"/>
    </source>
</evidence>
<dbReference type="InterPro" id="IPR005104">
    <property type="entry name" value="WHTH_HrcA_DNA-bd"/>
</dbReference>
<evidence type="ECO:0000259" key="6">
    <source>
        <dbReference type="Pfam" id="PF01628"/>
    </source>
</evidence>
<dbReference type="InterPro" id="IPR036388">
    <property type="entry name" value="WH-like_DNA-bd_sf"/>
</dbReference>
<dbReference type="GO" id="GO:0045892">
    <property type="term" value="P:negative regulation of DNA-templated transcription"/>
    <property type="evidence" value="ECO:0007669"/>
    <property type="project" value="UniProtKB-UniRule"/>
</dbReference>
<evidence type="ECO:0000313" key="9">
    <source>
        <dbReference type="Proteomes" id="UP000252357"/>
    </source>
</evidence>
<dbReference type="Gene3D" id="3.30.450.40">
    <property type="match status" value="1"/>
</dbReference>
<evidence type="ECO:0000256" key="4">
    <source>
        <dbReference type="ARBA" id="ARBA00023163"/>
    </source>
</evidence>
<dbReference type="RefSeq" id="WP_114402431.1">
    <property type="nucleotide sequence ID" value="NZ_QPGB01000002.1"/>
</dbReference>
<dbReference type="Proteomes" id="UP000252357">
    <property type="component" value="Unassembled WGS sequence"/>
</dbReference>
<evidence type="ECO:0000256" key="2">
    <source>
        <dbReference type="ARBA" id="ARBA00023015"/>
    </source>
</evidence>
<name>A0A368L451_9BURK</name>
<dbReference type="InterPro" id="IPR002571">
    <property type="entry name" value="HrcA"/>
</dbReference>
<keyword evidence="2 5" id="KW-0805">Transcription regulation</keyword>
<dbReference type="OrthoDB" id="9783139at2"/>
<dbReference type="InterPro" id="IPR021153">
    <property type="entry name" value="HrcA_C"/>
</dbReference>
<gene>
    <name evidence="5" type="primary">hrcA</name>
    <name evidence="8" type="ORF">DU000_05880</name>
</gene>
<dbReference type="SUPFAM" id="SSF46785">
    <property type="entry name" value="Winged helix' DNA-binding domain"/>
    <property type="match status" value="1"/>
</dbReference>
<feature type="domain" description="Winged helix-turn-helix transcription repressor HrcA DNA-binding" evidence="7">
    <location>
        <begin position="5"/>
        <end position="73"/>
    </location>
</feature>
<dbReference type="InterPro" id="IPR029016">
    <property type="entry name" value="GAF-like_dom_sf"/>
</dbReference>
<evidence type="ECO:0000259" key="7">
    <source>
        <dbReference type="Pfam" id="PF03444"/>
    </source>
</evidence>
<comment type="function">
    <text evidence="5">Negative regulator of class I heat shock genes (grpE-dnaK-dnaJ and groELS operons). Prevents heat-shock induction of these operons.</text>
</comment>